<evidence type="ECO:0000313" key="3">
    <source>
        <dbReference type="Proteomes" id="UP000002417"/>
    </source>
</evidence>
<dbReference type="eggNOG" id="COG2327">
    <property type="taxonomic scope" value="Bacteria"/>
</dbReference>
<dbReference type="STRING" id="78245.Xaut_3808"/>
<dbReference type="HOGENOM" id="CLU_037729_2_0_5"/>
<name>A7ILZ0_XANP2</name>
<protein>
    <recommendedName>
        <fullName evidence="1">Polysaccharide pyruvyl transferase domain-containing protein</fullName>
    </recommendedName>
</protein>
<proteinExistence type="predicted"/>
<dbReference type="InterPro" id="IPR007345">
    <property type="entry name" value="Polysacch_pyruvyl_Trfase"/>
</dbReference>
<dbReference type="EMBL" id="CP000781">
    <property type="protein sequence ID" value="ABS69033.1"/>
    <property type="molecule type" value="Genomic_DNA"/>
</dbReference>
<sequence length="428" mass="45896">MHIATKQPEFSPGLTCSERCEIPDLEFGPVCAMHVNKQTGETGLRIVVMGSSPGVENAYRLDGKTLNGLLGGNTGNLAFVYAIASHLGGAAADGKPEPVRVVPWHVPAADLRGTADLIVLACANQLGPHADLGTHAANLEAIGLPVVALGLGAQAASRDEEAVIPDGTKKWLDVIGRLAPGKAPNIGVRGEYTLRQLERLGCGDRGIVMGCPSNFINPTDIAALVSARREVPVGRVAAAVGQPYWRELAEIERAVLDLVDESDGSCIVQHGQIMVDLGQGELATMSEKDVELLRSYFRPRLSTDEFALWCRRNMLGFGTVPGWMNWLKRHDFVVGPRFHGIMLAIQAGVPGGCITHDSRTAELCDTMGIPARAASEMPKVLTRKMLPELFPFDAEGYRKKRKELGVAYASILRGANINLNLSTASIIN</sequence>
<evidence type="ECO:0000313" key="2">
    <source>
        <dbReference type="EMBL" id="ABS69033.1"/>
    </source>
</evidence>
<reference evidence="2 3" key="1">
    <citation type="submission" date="2007-07" db="EMBL/GenBank/DDBJ databases">
        <title>Complete sequence of chromosome of Xanthobacter autotrophicus Py2.</title>
        <authorList>
            <consortium name="US DOE Joint Genome Institute"/>
            <person name="Copeland A."/>
            <person name="Lucas S."/>
            <person name="Lapidus A."/>
            <person name="Barry K."/>
            <person name="Glavina del Rio T."/>
            <person name="Hammon N."/>
            <person name="Israni S."/>
            <person name="Dalin E."/>
            <person name="Tice H."/>
            <person name="Pitluck S."/>
            <person name="Sims D."/>
            <person name="Brettin T."/>
            <person name="Bruce D."/>
            <person name="Detter J.C."/>
            <person name="Han C."/>
            <person name="Tapia R."/>
            <person name="Brainard J."/>
            <person name="Schmutz J."/>
            <person name="Larimer F."/>
            <person name="Land M."/>
            <person name="Hauser L."/>
            <person name="Kyrpides N."/>
            <person name="Kim E."/>
            <person name="Ensigns S.A."/>
            <person name="Richardson P."/>
        </authorList>
    </citation>
    <scope>NUCLEOTIDE SEQUENCE [LARGE SCALE GENOMIC DNA]</scope>
    <source>
        <strain evidence="3">ATCC BAA-1158 / Py2</strain>
    </source>
</reference>
<dbReference type="Proteomes" id="UP000002417">
    <property type="component" value="Chromosome"/>
</dbReference>
<dbReference type="Pfam" id="PF04230">
    <property type="entry name" value="PS_pyruv_trans"/>
    <property type="match status" value="1"/>
</dbReference>
<dbReference type="AlphaFoldDB" id="A7ILZ0"/>
<feature type="domain" description="Polysaccharide pyruvyl transferase" evidence="1">
    <location>
        <begin position="73"/>
        <end position="358"/>
    </location>
</feature>
<gene>
    <name evidence="2" type="ordered locus">Xaut_3808</name>
</gene>
<evidence type="ECO:0000259" key="1">
    <source>
        <dbReference type="Pfam" id="PF04230"/>
    </source>
</evidence>
<accession>A7ILZ0</accession>
<dbReference type="KEGG" id="xau:Xaut_3808"/>
<organism evidence="2 3">
    <name type="scientific">Xanthobacter autotrophicus (strain ATCC BAA-1158 / Py2)</name>
    <dbReference type="NCBI Taxonomy" id="78245"/>
    <lineage>
        <taxon>Bacteria</taxon>
        <taxon>Pseudomonadati</taxon>
        <taxon>Pseudomonadota</taxon>
        <taxon>Alphaproteobacteria</taxon>
        <taxon>Hyphomicrobiales</taxon>
        <taxon>Xanthobacteraceae</taxon>
        <taxon>Xanthobacter</taxon>
    </lineage>
</organism>
<keyword evidence="3" id="KW-1185">Reference proteome</keyword>